<dbReference type="EMBL" id="LN483167">
    <property type="protein sequence ID" value="CDZ96691.1"/>
    <property type="molecule type" value="Genomic_DNA"/>
</dbReference>
<accession>A0A0F7SEF0</accession>
<protein>
    <submittedName>
        <fullName evidence="1">Uncharacterized protein</fullName>
    </submittedName>
</protein>
<proteinExistence type="predicted"/>
<organism evidence="1">
    <name type="scientific">Phaffia rhodozyma</name>
    <name type="common">Yeast</name>
    <name type="synonym">Xanthophyllomyces dendrorhous</name>
    <dbReference type="NCBI Taxonomy" id="264483"/>
    <lineage>
        <taxon>Eukaryota</taxon>
        <taxon>Fungi</taxon>
        <taxon>Dikarya</taxon>
        <taxon>Basidiomycota</taxon>
        <taxon>Agaricomycotina</taxon>
        <taxon>Tremellomycetes</taxon>
        <taxon>Cystofilobasidiales</taxon>
        <taxon>Mrakiaceae</taxon>
        <taxon>Phaffia</taxon>
    </lineage>
</organism>
<dbReference type="AlphaFoldDB" id="A0A0F7SEF0"/>
<evidence type="ECO:0000313" key="1">
    <source>
        <dbReference type="EMBL" id="CDZ96691.1"/>
    </source>
</evidence>
<reference evidence="1" key="1">
    <citation type="submission" date="2014-08" db="EMBL/GenBank/DDBJ databases">
        <authorList>
            <person name="Sharma Rahul"/>
            <person name="Thines Marco"/>
        </authorList>
    </citation>
    <scope>NUCLEOTIDE SEQUENCE</scope>
</reference>
<sequence length="122" mass="13607">MRRLAQNITHGVCFTYLHVSTLHVRVYLILLHLHACIFRTASILASDATKVVYRPAVCKQTGAGERSMGWLDDTVKCVSCVWTVLDRVRIADERSPAVSASLLLPCAFRFSLAFIHPNHAPC</sequence>
<name>A0A0F7SEF0_PHARH</name>